<accession>A0A553Z3V3</accession>
<dbReference type="SUPFAM" id="SSF81296">
    <property type="entry name" value="E set domains"/>
    <property type="match status" value="3"/>
</dbReference>
<dbReference type="EMBL" id="VKLS01000281">
    <property type="protein sequence ID" value="TSB36094.1"/>
    <property type="molecule type" value="Genomic_DNA"/>
</dbReference>
<dbReference type="SMART" id="SM00429">
    <property type="entry name" value="IPT"/>
    <property type="match status" value="2"/>
</dbReference>
<gene>
    <name evidence="3" type="ORF">FNZ23_20030</name>
</gene>
<feature type="domain" description="IPT/TIG" evidence="2">
    <location>
        <begin position="2"/>
        <end position="82"/>
    </location>
</feature>
<proteinExistence type="predicted"/>
<comment type="caution">
    <text evidence="3">The sequence shown here is derived from an EMBL/GenBank/DDBJ whole genome shotgun (WGS) entry which is preliminary data.</text>
</comment>
<dbReference type="AlphaFoldDB" id="A0A553Z3V3"/>
<protein>
    <recommendedName>
        <fullName evidence="2">IPT/TIG domain-containing protein</fullName>
    </recommendedName>
</protein>
<dbReference type="Proteomes" id="UP000320888">
    <property type="component" value="Unassembled WGS sequence"/>
</dbReference>
<reference evidence="3 4" key="1">
    <citation type="submission" date="2019-07" db="EMBL/GenBank/DDBJ databases">
        <title>Draft genome for Streptomyces benahoarensis MZ03-48.</title>
        <authorList>
            <person name="Gonzalez-Pimentel J.L."/>
        </authorList>
    </citation>
    <scope>NUCLEOTIDE SEQUENCE [LARGE SCALE GENOMIC DNA]</scope>
    <source>
        <strain evidence="3 4">MZ03-48</strain>
    </source>
</reference>
<evidence type="ECO:0000256" key="1">
    <source>
        <dbReference type="SAM" id="MobiDB-lite"/>
    </source>
</evidence>
<dbReference type="InterPro" id="IPR013783">
    <property type="entry name" value="Ig-like_fold"/>
</dbReference>
<dbReference type="OrthoDB" id="4232452at2"/>
<dbReference type="RefSeq" id="WP_143940086.1">
    <property type="nucleotide sequence ID" value="NZ_VKLS01000281.1"/>
</dbReference>
<dbReference type="Pfam" id="PF01833">
    <property type="entry name" value="TIG"/>
    <property type="match status" value="2"/>
</dbReference>
<keyword evidence="4" id="KW-1185">Reference proteome</keyword>
<dbReference type="Gene3D" id="2.60.40.10">
    <property type="entry name" value="Immunoglobulins"/>
    <property type="match status" value="3"/>
</dbReference>
<evidence type="ECO:0000313" key="3">
    <source>
        <dbReference type="EMBL" id="TSB36094.1"/>
    </source>
</evidence>
<feature type="domain" description="IPT/TIG" evidence="2">
    <location>
        <begin position="84"/>
        <end position="175"/>
    </location>
</feature>
<dbReference type="CDD" id="cd00102">
    <property type="entry name" value="IPT"/>
    <property type="match status" value="1"/>
</dbReference>
<feature type="region of interest" description="Disordered" evidence="1">
    <location>
        <begin position="1"/>
        <end position="24"/>
    </location>
</feature>
<dbReference type="GO" id="GO:0005975">
    <property type="term" value="P:carbohydrate metabolic process"/>
    <property type="evidence" value="ECO:0007669"/>
    <property type="project" value="UniProtKB-ARBA"/>
</dbReference>
<name>A0A553Z3V3_9ACTN</name>
<evidence type="ECO:0000259" key="2">
    <source>
        <dbReference type="SMART" id="SM00429"/>
    </source>
</evidence>
<sequence length="271" mass="25914">MAPSISSVSPSSGHAGQTMTITGTGLGTLSTTKVNIGTKTVTPTTATSTTVTLPIPSGCSGQANVVATVSGVNSNSSAFFYVAGPSVTSVNPSTGPATPASPIDVFGSGFATATSVAFGAIGTASPTVLSDSHLTVTPPAHTGAFAACTDSADVLVTATGGTSTPIGAPGEFTYFDLPTVTNVTPATGSASTPPTGVIVAGSCFVDVSAVTFTPVGGGAAVPANNVNVTGLGTLTLDAPAGLTSGITYDIQVTTPGGTSAAVAGDHFAVTP</sequence>
<evidence type="ECO:0000313" key="4">
    <source>
        <dbReference type="Proteomes" id="UP000320888"/>
    </source>
</evidence>
<organism evidence="3 4">
    <name type="scientific">Streptomyces benahoarensis</name>
    <dbReference type="NCBI Taxonomy" id="2595054"/>
    <lineage>
        <taxon>Bacteria</taxon>
        <taxon>Bacillati</taxon>
        <taxon>Actinomycetota</taxon>
        <taxon>Actinomycetes</taxon>
        <taxon>Kitasatosporales</taxon>
        <taxon>Streptomycetaceae</taxon>
        <taxon>Streptomyces</taxon>
    </lineage>
</organism>
<dbReference type="InterPro" id="IPR014756">
    <property type="entry name" value="Ig_E-set"/>
</dbReference>
<dbReference type="InterPro" id="IPR002909">
    <property type="entry name" value="IPT_dom"/>
</dbReference>